<dbReference type="InterPro" id="IPR050852">
    <property type="entry name" value="Queuine_tRNA-ribosyltrfase"/>
</dbReference>
<evidence type="ECO:0000256" key="1">
    <source>
        <dbReference type="ARBA" id="ARBA00022490"/>
    </source>
</evidence>
<dbReference type="FunCoup" id="T1FM97">
    <property type="interactions" value="1230"/>
</dbReference>
<dbReference type="STRING" id="6412.T1FM97"/>
<dbReference type="GO" id="GO:0006400">
    <property type="term" value="P:tRNA modification"/>
    <property type="evidence" value="ECO:0007669"/>
    <property type="project" value="InterPro"/>
</dbReference>
<evidence type="ECO:0000256" key="2">
    <source>
        <dbReference type="ARBA" id="ARBA00022694"/>
    </source>
</evidence>
<comment type="subunit">
    <text evidence="5">Heterodimer of a catalytic subunit and an accessory subunit.</text>
</comment>
<reference evidence="9" key="1">
    <citation type="submission" date="2012-12" db="EMBL/GenBank/DDBJ databases">
        <authorList>
            <person name="Hellsten U."/>
            <person name="Grimwood J."/>
            <person name="Chapman J.A."/>
            <person name="Shapiro H."/>
            <person name="Aerts A."/>
            <person name="Otillar R.P."/>
            <person name="Terry A.Y."/>
            <person name="Boore J.L."/>
            <person name="Simakov O."/>
            <person name="Marletaz F."/>
            <person name="Cho S.-J."/>
            <person name="Edsinger-Gonzales E."/>
            <person name="Havlak P."/>
            <person name="Kuo D.-H."/>
            <person name="Larsson T."/>
            <person name="Lv J."/>
            <person name="Arendt D."/>
            <person name="Savage R."/>
            <person name="Osoegawa K."/>
            <person name="de Jong P."/>
            <person name="Lindberg D.R."/>
            <person name="Seaver E.C."/>
            <person name="Weisblat D.A."/>
            <person name="Putnam N.H."/>
            <person name="Grigoriev I.V."/>
            <person name="Rokhsar D.S."/>
        </authorList>
    </citation>
    <scope>NUCLEOTIDE SEQUENCE</scope>
</reference>
<dbReference type="SUPFAM" id="SSF51713">
    <property type="entry name" value="tRNA-guanine transglycosylase"/>
    <property type="match status" value="1"/>
</dbReference>
<dbReference type="OMA" id="VPHIAHD"/>
<comment type="cofactor">
    <cofactor evidence="5">
        <name>Zn(2+)</name>
        <dbReference type="ChEBI" id="CHEBI:29105"/>
    </cofactor>
    <text evidence="5">Binds 1 zinc ion per subunit.</text>
</comment>
<dbReference type="HAMAP" id="MF_03043">
    <property type="entry name" value="QTRT2"/>
    <property type="match status" value="1"/>
</dbReference>
<keyword evidence="1 5" id="KW-0963">Cytoplasm</keyword>
<evidence type="ECO:0000256" key="5">
    <source>
        <dbReference type="HAMAP-Rule" id="MF_03043"/>
    </source>
</evidence>
<organism evidence="8 9">
    <name type="scientific">Helobdella robusta</name>
    <name type="common">Californian leech</name>
    <dbReference type="NCBI Taxonomy" id="6412"/>
    <lineage>
        <taxon>Eukaryota</taxon>
        <taxon>Metazoa</taxon>
        <taxon>Spiralia</taxon>
        <taxon>Lophotrochozoa</taxon>
        <taxon>Annelida</taxon>
        <taxon>Clitellata</taxon>
        <taxon>Hirudinea</taxon>
        <taxon>Rhynchobdellida</taxon>
        <taxon>Glossiphoniidae</taxon>
        <taxon>Helobdella</taxon>
    </lineage>
</organism>
<dbReference type="EnsemblMetazoa" id="HelroT185006">
    <property type="protein sequence ID" value="HelroP185006"/>
    <property type="gene ID" value="HelroG185006"/>
</dbReference>
<dbReference type="InterPro" id="IPR002616">
    <property type="entry name" value="tRNA_ribo_trans-like"/>
</dbReference>
<evidence type="ECO:0000313" key="9">
    <source>
        <dbReference type="Proteomes" id="UP000015101"/>
    </source>
</evidence>
<dbReference type="GO" id="GO:0005737">
    <property type="term" value="C:cytoplasm"/>
    <property type="evidence" value="ECO:0007669"/>
    <property type="project" value="UniProtKB-SubCell"/>
</dbReference>
<keyword evidence="9" id="KW-1185">Reference proteome</keyword>
<dbReference type="GO" id="GO:0046872">
    <property type="term" value="F:metal ion binding"/>
    <property type="evidence" value="ECO:0007669"/>
    <property type="project" value="UniProtKB-KW"/>
</dbReference>
<dbReference type="InterPro" id="IPR036511">
    <property type="entry name" value="TGT-like_sf"/>
</dbReference>
<evidence type="ECO:0000259" key="6">
    <source>
        <dbReference type="Pfam" id="PF01702"/>
    </source>
</evidence>
<protein>
    <recommendedName>
        <fullName evidence="5">Queuine tRNA-ribosyltransferase accessory subunit 2</fullName>
    </recommendedName>
    <alternativeName>
        <fullName evidence="5">Queuine tRNA-ribosyltransferase domain-containing protein 1</fullName>
    </alternativeName>
</protein>
<evidence type="ECO:0000256" key="3">
    <source>
        <dbReference type="ARBA" id="ARBA00022723"/>
    </source>
</evidence>
<comment type="similarity">
    <text evidence="5">Belongs to the queuine tRNA-ribosyltransferase family. QTRT2 subfamily.</text>
</comment>
<accession>T1FM97</accession>
<dbReference type="EMBL" id="KB096742">
    <property type="protein sequence ID" value="ESO02634.1"/>
    <property type="molecule type" value="Genomic_DNA"/>
</dbReference>
<evidence type="ECO:0000313" key="7">
    <source>
        <dbReference type="EMBL" id="ESO02634.1"/>
    </source>
</evidence>
<dbReference type="CTD" id="20209946"/>
<dbReference type="EMBL" id="AMQM01000975">
    <property type="status" value="NOT_ANNOTATED_CDS"/>
    <property type="molecule type" value="Genomic_DNA"/>
</dbReference>
<evidence type="ECO:0000256" key="4">
    <source>
        <dbReference type="ARBA" id="ARBA00022833"/>
    </source>
</evidence>
<feature type="domain" description="tRNA-guanine(15) transglycosylase-like" evidence="6">
    <location>
        <begin position="11"/>
        <end position="390"/>
    </location>
</feature>
<comment type="subcellular location">
    <subcellularLocation>
        <location evidence="5">Cytoplasm</location>
    </subcellularLocation>
</comment>
<dbReference type="InParanoid" id="T1FM97"/>
<name>T1FM97_HELRO</name>
<keyword evidence="2 5" id="KW-0819">tRNA processing</keyword>
<dbReference type="Gene3D" id="3.20.20.105">
    <property type="entry name" value="Queuine tRNA-ribosyltransferase-like"/>
    <property type="match status" value="1"/>
</dbReference>
<dbReference type="HOGENOM" id="CLU_037350_0_0_1"/>
<proteinExistence type="inferred from homology"/>
<feature type="binding site" evidence="5">
    <location>
        <position position="360"/>
    </location>
    <ligand>
        <name>Zn(2+)</name>
        <dbReference type="ChEBI" id="CHEBI:29105"/>
    </ligand>
</feature>
<dbReference type="OrthoDB" id="27601at2759"/>
<reference evidence="7 9" key="2">
    <citation type="journal article" date="2013" name="Nature">
        <title>Insights into bilaterian evolution from three spiralian genomes.</title>
        <authorList>
            <person name="Simakov O."/>
            <person name="Marletaz F."/>
            <person name="Cho S.J."/>
            <person name="Edsinger-Gonzales E."/>
            <person name="Havlak P."/>
            <person name="Hellsten U."/>
            <person name="Kuo D.H."/>
            <person name="Larsson T."/>
            <person name="Lv J."/>
            <person name="Arendt D."/>
            <person name="Savage R."/>
            <person name="Osoegawa K."/>
            <person name="de Jong P."/>
            <person name="Grimwood J."/>
            <person name="Chapman J.A."/>
            <person name="Shapiro H."/>
            <person name="Aerts A."/>
            <person name="Otillar R.P."/>
            <person name="Terry A.Y."/>
            <person name="Boore J.L."/>
            <person name="Grigoriev I.V."/>
            <person name="Lindberg D.R."/>
            <person name="Seaver E.C."/>
            <person name="Weisblat D.A."/>
            <person name="Putnam N.H."/>
            <person name="Rokhsar D.S."/>
        </authorList>
    </citation>
    <scope>NUCLEOTIDE SEQUENCE</scope>
</reference>
<dbReference type="Proteomes" id="UP000015101">
    <property type="component" value="Unassembled WGS sequence"/>
</dbReference>
<dbReference type="AlphaFoldDB" id="T1FM97"/>
<feature type="binding site" evidence="5">
    <location>
        <position position="331"/>
    </location>
    <ligand>
        <name>Zn(2+)</name>
        <dbReference type="ChEBI" id="CHEBI:29105"/>
    </ligand>
</feature>
<keyword evidence="4 5" id="KW-0862">Zinc</keyword>
<keyword evidence="3 5" id="KW-0479">Metal-binding</keyword>
<sequence length="398" mass="45057">MNFRLCKSASKYRLGELEDELGNVFKTPACIFYTGGGQIPYMTKDILEDSSLLPSILQMSLNQFVHAKDAITSFGQGLSGFTNMKNQPIYCSTRDPSLTLTSGYSKGNQGLSVWSLGGKYVFEAEDYVDYVESLRPSIVEILCEDYSDVSATNKKIDKCTEKSFNFLKRCIERFNKSDVLKGSRLIAPLIGGYNRQKRADYAARVSQFDQVFGYSLSGFHNFGTESFKMDFDYNKDFIDVVFEKVPEDKLRILPGSFTPLQIIQAVRCHLDVFDSSYAYWACESKAALTLNLEVEGHDLATSGDDLDSNIVFLTEARYTHDDRPILSRCTCYTCKNHARSYIRHLLLTKELLGSILLSIHNHHHLNEFFICMRLAMESDGLDHFEAKIKEKSLPALSS</sequence>
<dbReference type="RefSeq" id="XP_009020042.1">
    <property type="nucleotide sequence ID" value="XM_009021794.1"/>
</dbReference>
<dbReference type="PANTHER" id="PTHR46064">
    <property type="entry name" value="QUEUINE TRNA-RIBOSYLTRANSFERASE ACCESSORY SUBUNIT 2"/>
    <property type="match status" value="1"/>
</dbReference>
<dbReference type="GO" id="GO:0008479">
    <property type="term" value="F:tRNA-guanosine(34) queuine transglycosylase activity"/>
    <property type="evidence" value="ECO:0007669"/>
    <property type="project" value="UniProtKB-UniRule"/>
</dbReference>
<dbReference type="Pfam" id="PF01702">
    <property type="entry name" value="TGT"/>
    <property type="match status" value="1"/>
</dbReference>
<comment type="function">
    <text evidence="5">Non-catalytic subunit of the queuine tRNA-ribosyltransferase (TGT) that catalyzes the base-exchange of a guanine (G) residue with queuine (Q) at position 34 (anticodon wobble position) in tRNAs with GU(N) anticodons (tRNA-Asp, -Asn, -His and -Tyr), resulting in the hypermodified nucleoside queuosine (7-(((4,5-cis-dihydroxy-2-cyclopenten-1-yl)amino)methyl)-7-deazaguanosine).</text>
</comment>
<dbReference type="GeneID" id="20209946"/>
<dbReference type="InterPro" id="IPR028592">
    <property type="entry name" value="QTRTD1"/>
</dbReference>
<reference evidence="8" key="3">
    <citation type="submission" date="2015-06" db="UniProtKB">
        <authorList>
            <consortium name="EnsemblMetazoa"/>
        </authorList>
    </citation>
    <scope>IDENTIFICATION</scope>
</reference>
<evidence type="ECO:0000313" key="8">
    <source>
        <dbReference type="EnsemblMetazoa" id="HelroP185006"/>
    </source>
</evidence>
<dbReference type="KEGG" id="hro:HELRODRAFT_185006"/>
<feature type="binding site" evidence="5">
    <location>
        <position position="329"/>
    </location>
    <ligand>
        <name>Zn(2+)</name>
        <dbReference type="ChEBI" id="CHEBI:29105"/>
    </ligand>
</feature>
<dbReference type="eggNOG" id="KOG3909">
    <property type="taxonomic scope" value="Eukaryota"/>
</dbReference>
<dbReference type="FunFam" id="3.20.20.105:FF:000003">
    <property type="entry name" value="Queuine tRNA-ribosyltransferase accessory subunit 2"/>
    <property type="match status" value="1"/>
</dbReference>
<feature type="binding site" evidence="5">
    <location>
        <position position="334"/>
    </location>
    <ligand>
        <name>Zn(2+)</name>
        <dbReference type="ChEBI" id="CHEBI:29105"/>
    </ligand>
</feature>
<dbReference type="NCBIfam" id="TIGR00449">
    <property type="entry name" value="tgt_general"/>
    <property type="match status" value="1"/>
</dbReference>
<dbReference type="PANTHER" id="PTHR46064:SF1">
    <property type="entry name" value="QUEUINE TRNA-RIBOSYLTRANSFERASE ACCESSORY SUBUNIT 2"/>
    <property type="match status" value="1"/>
</dbReference>
<gene>
    <name evidence="8" type="primary">20209946</name>
    <name evidence="7" type="ORF">HELRODRAFT_185006</name>
</gene>